<dbReference type="InterPro" id="IPR010105">
    <property type="entry name" value="TonB_sidphr_rcpt"/>
</dbReference>
<evidence type="ECO:0000259" key="14">
    <source>
        <dbReference type="Pfam" id="PF07715"/>
    </source>
</evidence>
<keyword evidence="5 10" id="KW-0812">Transmembrane</keyword>
<reference evidence="15" key="1">
    <citation type="submission" date="2012-09" db="EMBL/GenBank/DDBJ databases">
        <title>Genome Sequence of alkane-degrading Bacterium Alcanivorax balearicus MACL04.</title>
        <authorList>
            <person name="Lai Q."/>
            <person name="Shao Z."/>
        </authorList>
    </citation>
    <scope>NUCLEOTIDE SEQUENCE</scope>
    <source>
        <strain evidence="15">MACL04</strain>
    </source>
</reference>
<keyword evidence="16" id="KW-1185">Reference proteome</keyword>
<evidence type="ECO:0000256" key="4">
    <source>
        <dbReference type="ARBA" id="ARBA00022452"/>
    </source>
</evidence>
<dbReference type="SUPFAM" id="SSF56935">
    <property type="entry name" value="Porins"/>
    <property type="match status" value="1"/>
</dbReference>
<evidence type="ECO:0000313" key="15">
    <source>
        <dbReference type="EMBL" id="MCU5781222.1"/>
    </source>
</evidence>
<keyword evidence="9 10" id="KW-0998">Cell outer membrane</keyword>
<dbReference type="RefSeq" id="WP_262459359.1">
    <property type="nucleotide sequence ID" value="NZ_ARXS01000002.1"/>
</dbReference>
<feature type="domain" description="TonB-dependent receptor plug" evidence="14">
    <location>
        <begin position="78"/>
        <end position="175"/>
    </location>
</feature>
<dbReference type="EMBL" id="ARXS01000002">
    <property type="protein sequence ID" value="MCU5781222.1"/>
    <property type="molecule type" value="Genomic_DNA"/>
</dbReference>
<dbReference type="Gene3D" id="2.40.170.20">
    <property type="entry name" value="TonB-dependent receptor, beta-barrel domain"/>
    <property type="match status" value="1"/>
</dbReference>
<evidence type="ECO:0000313" key="16">
    <source>
        <dbReference type="Proteomes" id="UP001064106"/>
    </source>
</evidence>
<evidence type="ECO:0000256" key="2">
    <source>
        <dbReference type="ARBA" id="ARBA00009810"/>
    </source>
</evidence>
<evidence type="ECO:0000256" key="6">
    <source>
        <dbReference type="ARBA" id="ARBA00023077"/>
    </source>
</evidence>
<accession>A0ABT2QUP9</accession>
<feature type="chain" id="PRO_5046153638" evidence="12">
    <location>
        <begin position="27"/>
        <end position="724"/>
    </location>
</feature>
<feature type="domain" description="TonB-dependent receptor-like beta-barrel" evidence="13">
    <location>
        <begin position="260"/>
        <end position="690"/>
    </location>
</feature>
<evidence type="ECO:0000256" key="9">
    <source>
        <dbReference type="ARBA" id="ARBA00023237"/>
    </source>
</evidence>
<dbReference type="InterPro" id="IPR039426">
    <property type="entry name" value="TonB-dep_rcpt-like"/>
</dbReference>
<keyword evidence="8 15" id="KW-0675">Receptor</keyword>
<dbReference type="Pfam" id="PF07715">
    <property type="entry name" value="Plug"/>
    <property type="match status" value="1"/>
</dbReference>
<dbReference type="InterPro" id="IPR037066">
    <property type="entry name" value="Plug_dom_sf"/>
</dbReference>
<comment type="caution">
    <text evidence="15">The sequence shown here is derived from an EMBL/GenBank/DDBJ whole genome shotgun (WGS) entry which is preliminary data.</text>
</comment>
<evidence type="ECO:0000256" key="10">
    <source>
        <dbReference type="PROSITE-ProRule" id="PRU01360"/>
    </source>
</evidence>
<dbReference type="Pfam" id="PF00593">
    <property type="entry name" value="TonB_dep_Rec_b-barrel"/>
    <property type="match status" value="1"/>
</dbReference>
<keyword evidence="12" id="KW-0732">Signal</keyword>
<evidence type="ECO:0000256" key="1">
    <source>
        <dbReference type="ARBA" id="ARBA00004571"/>
    </source>
</evidence>
<evidence type="ECO:0000256" key="3">
    <source>
        <dbReference type="ARBA" id="ARBA00022448"/>
    </source>
</evidence>
<evidence type="ECO:0000256" key="11">
    <source>
        <dbReference type="RuleBase" id="RU003357"/>
    </source>
</evidence>
<feature type="signal peptide" evidence="12">
    <location>
        <begin position="1"/>
        <end position="26"/>
    </location>
</feature>
<protein>
    <submittedName>
        <fullName evidence="15">TonB-dependent ferric siderophore receptor</fullName>
    </submittedName>
</protein>
<dbReference type="CDD" id="cd01347">
    <property type="entry name" value="ligand_gated_channel"/>
    <property type="match status" value="1"/>
</dbReference>
<dbReference type="PANTHER" id="PTHR32552">
    <property type="entry name" value="FERRICHROME IRON RECEPTOR-RELATED"/>
    <property type="match status" value="1"/>
</dbReference>
<keyword evidence="3 10" id="KW-0813">Transport</keyword>
<dbReference type="NCBIfam" id="TIGR01783">
    <property type="entry name" value="TonB-siderophor"/>
    <property type="match status" value="1"/>
</dbReference>
<dbReference type="PROSITE" id="PS52016">
    <property type="entry name" value="TONB_DEPENDENT_REC_3"/>
    <property type="match status" value="1"/>
</dbReference>
<dbReference type="InterPro" id="IPR012910">
    <property type="entry name" value="Plug_dom"/>
</dbReference>
<dbReference type="Gene3D" id="2.170.130.10">
    <property type="entry name" value="TonB-dependent receptor, plug domain"/>
    <property type="match status" value="1"/>
</dbReference>
<dbReference type="InterPro" id="IPR036942">
    <property type="entry name" value="Beta-barrel_TonB_sf"/>
</dbReference>
<gene>
    <name evidence="15" type="ORF">MA04_00522</name>
</gene>
<sequence>MRPTTLRLSSLSLSLLAIGAFPTAQAQTSDEDGGSPHLLAPVEVQSSADASAEGLSKAYAGGQVAEGGSVGILGSQSVMETPYSFTSYTEQLIEDQQAASVGEILLNDPAVRVARGFGNYQQVYLVRGLPVYSDDMTYNGLYGLLPRQYLASEFVERVQVFRGANTFLKGAAPGGSGLGGGVNVLPKRAPNEPINQITLGVQSGGQAMVAADVANRSDDGRFGIRVNAARRDGDTAVDGEESELSMAHIGLDYRGDALRVSADLGFQKHRIDGGQPNVTFAPGVPILDAPDADESLGQSWTYSDSNDLFGTLRAEYDFADNITAWAALGARQGEENSTFANPTVNNTSGNYTASRFDTAREDSVITGETGVRFTFNTGAIGHTVSVSGSTYELKSKNAYAMSDASVPGNIYQPSDVARPPADSFSGGDLDSPGRTIKTRFQSIAIADQLSMLNERLLVTLGGRYQTLKDYSYDYDSGDRLANASYDDSTFTPSAGVLYKLTPSVSLYASYIEGLQKGGRAGINSGAVNTGEALEPYETKQQEVGVKFDRDRLGGSVTVFRSRIPIAGLNSANVYEIVDHQENTGVELMAYGNLTRDLSVLGGVSFLDADVDGNDAIGSPETQANLNLEYRVPQLPDLALDGRVIYTSSQYADEANTQKVDSWTRLDLGARYLIALSDSMFLTLRGRVENVTGEDYWASAGGFPGYGYLTVGAPRTVLLSATLDY</sequence>
<proteinExistence type="inferred from homology"/>
<name>A0ABT2QUP9_9GAMM</name>
<evidence type="ECO:0000256" key="12">
    <source>
        <dbReference type="SAM" id="SignalP"/>
    </source>
</evidence>
<keyword evidence="6 11" id="KW-0798">TonB box</keyword>
<dbReference type="PANTHER" id="PTHR32552:SF82">
    <property type="entry name" value="FCUA PROTEIN"/>
    <property type="match status" value="1"/>
</dbReference>
<evidence type="ECO:0000256" key="5">
    <source>
        <dbReference type="ARBA" id="ARBA00022692"/>
    </source>
</evidence>
<comment type="subcellular location">
    <subcellularLocation>
        <location evidence="1 10">Cell outer membrane</location>
        <topology evidence="1 10">Multi-pass membrane protein</topology>
    </subcellularLocation>
</comment>
<dbReference type="Proteomes" id="UP001064106">
    <property type="component" value="Unassembled WGS sequence"/>
</dbReference>
<evidence type="ECO:0000256" key="8">
    <source>
        <dbReference type="ARBA" id="ARBA00023170"/>
    </source>
</evidence>
<keyword evidence="7 10" id="KW-0472">Membrane</keyword>
<comment type="similarity">
    <text evidence="2 10 11">Belongs to the TonB-dependent receptor family.</text>
</comment>
<evidence type="ECO:0000256" key="7">
    <source>
        <dbReference type="ARBA" id="ARBA00023136"/>
    </source>
</evidence>
<organism evidence="15 16">
    <name type="scientific">Alloalcanivorax balearicus MACL04</name>
    <dbReference type="NCBI Taxonomy" id="1177182"/>
    <lineage>
        <taxon>Bacteria</taxon>
        <taxon>Pseudomonadati</taxon>
        <taxon>Pseudomonadota</taxon>
        <taxon>Gammaproteobacteria</taxon>
        <taxon>Oceanospirillales</taxon>
        <taxon>Alcanivoracaceae</taxon>
        <taxon>Alloalcanivorax</taxon>
    </lineage>
</organism>
<dbReference type="InterPro" id="IPR000531">
    <property type="entry name" value="Beta-barrel_TonB"/>
</dbReference>
<keyword evidence="4 10" id="KW-1134">Transmembrane beta strand</keyword>
<evidence type="ECO:0000259" key="13">
    <source>
        <dbReference type="Pfam" id="PF00593"/>
    </source>
</evidence>